<keyword evidence="1" id="KW-0472">Membrane</keyword>
<dbReference type="RefSeq" id="YP_009399330.1">
    <property type="nucleotide sequence ID" value="NC_035296.1"/>
</dbReference>
<geneLocation type="chloroplast" evidence="2"/>
<gene>
    <name evidence="2" type="primary">orf39</name>
</gene>
<name>A0A1Z1MSK5_9FLOR</name>
<sequence>MYFINFILTLSNILLIHNLKKFTIVFIYCIFKFLFKFLR</sequence>
<dbReference type="AlphaFoldDB" id="A0A1Z1MSK5"/>
<keyword evidence="1" id="KW-1133">Transmembrane helix</keyword>
<feature type="transmembrane region" description="Helical" evidence="1">
    <location>
        <begin position="6"/>
        <end position="31"/>
    </location>
</feature>
<keyword evidence="1" id="KW-0812">Transmembrane</keyword>
<reference evidence="2" key="1">
    <citation type="journal article" date="2017" name="J. Phycol.">
        <title>Analysis of chloroplast genomes and a supermatrix inform reclassification of the Rhodomelaceae (Rhodophyta).</title>
        <authorList>
            <person name="Diaz-Tapia P."/>
            <person name="Maggs C.A."/>
            <person name="West J.A."/>
            <person name="Verbruggen H."/>
        </authorList>
    </citation>
    <scope>NUCLEOTIDE SEQUENCE</scope>
    <source>
        <strain evidence="2">PD1720</strain>
    </source>
</reference>
<protein>
    <submittedName>
        <fullName evidence="2">Uncharacterized protein</fullName>
    </submittedName>
</protein>
<accession>A0A1Z1MSK5</accession>
<dbReference type="GeneID" id="33362006"/>
<evidence type="ECO:0000313" key="2">
    <source>
        <dbReference type="EMBL" id="ARW68936.1"/>
    </source>
</evidence>
<keyword evidence="2" id="KW-0934">Plastid</keyword>
<evidence type="ECO:0000256" key="1">
    <source>
        <dbReference type="SAM" id="Phobius"/>
    </source>
</evidence>
<proteinExistence type="predicted"/>
<dbReference type="EMBL" id="MF101454">
    <property type="protein sequence ID" value="ARW68936.1"/>
    <property type="molecule type" value="Genomic_DNA"/>
</dbReference>
<organism evidence="2">
    <name type="scientific">Kapraunia schneideri</name>
    <dbReference type="NCBI Taxonomy" id="717899"/>
    <lineage>
        <taxon>Eukaryota</taxon>
        <taxon>Rhodophyta</taxon>
        <taxon>Florideophyceae</taxon>
        <taxon>Rhodymeniophycidae</taxon>
        <taxon>Ceramiales</taxon>
        <taxon>Rhodomelaceae</taxon>
        <taxon>Kapraunia</taxon>
    </lineage>
</organism>
<keyword evidence="2" id="KW-0150">Chloroplast</keyword>